<dbReference type="Pfam" id="PF26138">
    <property type="entry name" value="DUF8040"/>
    <property type="match status" value="1"/>
</dbReference>
<comment type="similarity">
    <text evidence="3">Belongs to the HARBI1 family.</text>
</comment>
<dbReference type="InterPro" id="IPR058353">
    <property type="entry name" value="DUF8040"/>
</dbReference>
<evidence type="ECO:0000256" key="2">
    <source>
        <dbReference type="ARBA" id="ARBA00004123"/>
    </source>
</evidence>
<feature type="domain" description="DUF8040" evidence="9">
    <location>
        <begin position="6"/>
        <end position="87"/>
    </location>
</feature>
<dbReference type="InterPro" id="IPR045249">
    <property type="entry name" value="HARBI1-like"/>
</dbReference>
<dbReference type="AlphaFoldDB" id="A0A1Q3CLP4"/>
<evidence type="ECO:0000259" key="8">
    <source>
        <dbReference type="Pfam" id="PF13359"/>
    </source>
</evidence>
<name>A0A1Q3CLP4_CEPFO</name>
<dbReference type="Pfam" id="PF13359">
    <property type="entry name" value="DDE_Tnp_4"/>
    <property type="match status" value="1"/>
</dbReference>
<dbReference type="OrthoDB" id="1699974at2759"/>
<dbReference type="GO" id="GO:0046872">
    <property type="term" value="F:metal ion binding"/>
    <property type="evidence" value="ECO:0007669"/>
    <property type="project" value="UniProtKB-KW"/>
</dbReference>
<dbReference type="STRING" id="3775.A0A1Q3CLP4"/>
<dbReference type="GO" id="GO:0016787">
    <property type="term" value="F:hydrolase activity"/>
    <property type="evidence" value="ECO:0007669"/>
    <property type="project" value="UniProtKB-KW"/>
</dbReference>
<feature type="domain" description="DDE Tnp4" evidence="8">
    <location>
        <begin position="119"/>
        <end position="278"/>
    </location>
</feature>
<keyword evidence="6" id="KW-0378">Hydrolase</keyword>
<comment type="caution">
    <text evidence="10">The sequence shown here is derived from an EMBL/GenBank/DDBJ whole genome shotgun (WGS) entry which is preliminary data.</text>
</comment>
<evidence type="ECO:0000256" key="6">
    <source>
        <dbReference type="ARBA" id="ARBA00022801"/>
    </source>
</evidence>
<dbReference type="PANTHER" id="PTHR22930:SF293">
    <property type="entry name" value="PROTEIN ALP1-LIKE"/>
    <property type="match status" value="1"/>
</dbReference>
<dbReference type="PANTHER" id="PTHR22930">
    <property type="match status" value="1"/>
</dbReference>
<dbReference type="EMBL" id="BDDD01002307">
    <property type="protein sequence ID" value="GAV81011.1"/>
    <property type="molecule type" value="Genomic_DNA"/>
</dbReference>
<gene>
    <name evidence="10" type="ORF">CFOL_v3_24470</name>
</gene>
<keyword evidence="11" id="KW-1185">Reference proteome</keyword>
<evidence type="ECO:0000256" key="4">
    <source>
        <dbReference type="ARBA" id="ARBA00022722"/>
    </source>
</evidence>
<comment type="cofactor">
    <cofactor evidence="1">
        <name>a divalent metal cation</name>
        <dbReference type="ChEBI" id="CHEBI:60240"/>
    </cofactor>
</comment>
<protein>
    <submittedName>
        <fullName evidence="10">DDE_4 domain-containing protein</fullName>
    </submittedName>
</protein>
<keyword evidence="4" id="KW-0540">Nuclease</keyword>
<keyword evidence="5" id="KW-0479">Metal-binding</keyword>
<evidence type="ECO:0000256" key="5">
    <source>
        <dbReference type="ARBA" id="ARBA00022723"/>
    </source>
</evidence>
<dbReference type="Proteomes" id="UP000187406">
    <property type="component" value="Unassembled WGS sequence"/>
</dbReference>
<dbReference type="GO" id="GO:0005634">
    <property type="term" value="C:nucleus"/>
    <property type="evidence" value="ECO:0007669"/>
    <property type="project" value="UniProtKB-SubCell"/>
</dbReference>
<evidence type="ECO:0000313" key="11">
    <source>
        <dbReference type="Proteomes" id="UP000187406"/>
    </source>
</evidence>
<evidence type="ECO:0000256" key="7">
    <source>
        <dbReference type="ARBA" id="ARBA00023242"/>
    </source>
</evidence>
<evidence type="ECO:0000256" key="3">
    <source>
        <dbReference type="ARBA" id="ARBA00006958"/>
    </source>
</evidence>
<comment type="subcellular location">
    <subcellularLocation>
        <location evidence="2">Nucleus</location>
    </subcellularLocation>
</comment>
<reference evidence="11" key="1">
    <citation type="submission" date="2016-04" db="EMBL/GenBank/DDBJ databases">
        <title>Cephalotus genome sequencing.</title>
        <authorList>
            <person name="Fukushima K."/>
            <person name="Hasebe M."/>
            <person name="Fang X."/>
        </authorList>
    </citation>
    <scope>NUCLEOTIDE SEQUENCE [LARGE SCALE GENOMIC DNA]</scope>
    <source>
        <strain evidence="11">cv. St1</strain>
    </source>
</reference>
<proteinExistence type="inferred from homology"/>
<accession>A0A1Q3CLP4</accession>
<evidence type="ECO:0000259" key="9">
    <source>
        <dbReference type="Pfam" id="PF26138"/>
    </source>
</evidence>
<evidence type="ECO:0000313" key="10">
    <source>
        <dbReference type="EMBL" id="GAV81011.1"/>
    </source>
</evidence>
<dbReference type="InterPro" id="IPR027806">
    <property type="entry name" value="HARBI1_dom"/>
</dbReference>
<evidence type="ECO:0000256" key="1">
    <source>
        <dbReference type="ARBA" id="ARBA00001968"/>
    </source>
</evidence>
<dbReference type="InParanoid" id="A0A1Q3CLP4"/>
<sequence length="337" mass="38862">MYQLVYSSDVTCIDQLRMKRQTFTKLCQMLTHVGGLKCTQNMLVDEQVAMCLHILAHHVKNRVMKFRFRRSGETVSRHFKNVLNALIHSQGQLLKKPKPVLESSTDGRWKWFKNCLGALDGTYIKVRVPAGDKSRHRPYKDTDVTVLAVCSQDMQFIYILPGWEGSAADGRVLRDAMSRTNGLSVPHGHYYLVDAGYTNCKGFLAPYRGQRYHLNDWRTGHQPNTPKEFFNMKHSSARNVIERCFGLLKLRWAILRSPSFYSIKIQNRIIMACCLLPNFIRVEMPVDPMEDNLDTLEDVQNEPTGDPITTIETSDEWSAWRDNLATNMLNEWMASRV</sequence>
<organism evidence="10 11">
    <name type="scientific">Cephalotus follicularis</name>
    <name type="common">Albany pitcher plant</name>
    <dbReference type="NCBI Taxonomy" id="3775"/>
    <lineage>
        <taxon>Eukaryota</taxon>
        <taxon>Viridiplantae</taxon>
        <taxon>Streptophyta</taxon>
        <taxon>Embryophyta</taxon>
        <taxon>Tracheophyta</taxon>
        <taxon>Spermatophyta</taxon>
        <taxon>Magnoliopsida</taxon>
        <taxon>eudicotyledons</taxon>
        <taxon>Gunneridae</taxon>
        <taxon>Pentapetalae</taxon>
        <taxon>rosids</taxon>
        <taxon>fabids</taxon>
        <taxon>Oxalidales</taxon>
        <taxon>Cephalotaceae</taxon>
        <taxon>Cephalotus</taxon>
    </lineage>
</organism>
<dbReference type="GO" id="GO:0004518">
    <property type="term" value="F:nuclease activity"/>
    <property type="evidence" value="ECO:0007669"/>
    <property type="project" value="UniProtKB-KW"/>
</dbReference>
<keyword evidence="7" id="KW-0539">Nucleus</keyword>